<feature type="chain" id="PRO_5038172409" description="Thiol:disulfide interchange protein" evidence="7">
    <location>
        <begin position="22"/>
        <end position="238"/>
    </location>
</feature>
<dbReference type="Pfam" id="PF13098">
    <property type="entry name" value="Thioredoxin_2"/>
    <property type="match status" value="1"/>
</dbReference>
<proteinExistence type="inferred from homology"/>
<dbReference type="CDD" id="cd03020">
    <property type="entry name" value="DsbA_DsbC_DsbG"/>
    <property type="match status" value="1"/>
</dbReference>
<keyword evidence="5" id="KW-1015">Disulfide bond</keyword>
<organism evidence="10 11">
    <name type="scientific">Alteromonas halophila</name>
    <dbReference type="NCBI Taxonomy" id="516698"/>
    <lineage>
        <taxon>Bacteria</taxon>
        <taxon>Pseudomonadati</taxon>
        <taxon>Pseudomonadota</taxon>
        <taxon>Gammaproteobacteria</taxon>
        <taxon>Alteromonadales</taxon>
        <taxon>Alteromonadaceae</taxon>
        <taxon>Alteromonas/Salinimonas group</taxon>
        <taxon>Alteromonas</taxon>
    </lineage>
</organism>
<evidence type="ECO:0000256" key="5">
    <source>
        <dbReference type="ARBA" id="ARBA00023157"/>
    </source>
</evidence>
<dbReference type="Pfam" id="PF10411">
    <property type="entry name" value="DsbC_N"/>
    <property type="match status" value="1"/>
</dbReference>
<dbReference type="InterPro" id="IPR051470">
    <property type="entry name" value="Thiol:disulfide_interchange"/>
</dbReference>
<feature type="domain" description="Disulphide bond isomerase DsbC/G N-terminal" evidence="8">
    <location>
        <begin position="20"/>
        <end position="87"/>
    </location>
</feature>
<dbReference type="Proteomes" id="UP000631300">
    <property type="component" value="Unassembled WGS sequence"/>
</dbReference>
<evidence type="ECO:0000256" key="3">
    <source>
        <dbReference type="ARBA" id="ARBA00022729"/>
    </source>
</evidence>
<dbReference type="InterPro" id="IPR036249">
    <property type="entry name" value="Thioredoxin-like_sf"/>
</dbReference>
<dbReference type="EMBL" id="BMXP01000002">
    <property type="protein sequence ID" value="GGW80808.1"/>
    <property type="molecule type" value="Genomic_DNA"/>
</dbReference>
<comment type="function">
    <text evidence="7">Required for disulfide bond formation in some periplasmic proteins. Acts by transferring its disulfide bond to other proteins and is reduced in the process.</text>
</comment>
<evidence type="ECO:0000256" key="4">
    <source>
        <dbReference type="ARBA" id="ARBA00022764"/>
    </source>
</evidence>
<dbReference type="GO" id="GO:0042597">
    <property type="term" value="C:periplasmic space"/>
    <property type="evidence" value="ECO:0007669"/>
    <property type="project" value="UniProtKB-SubCell"/>
</dbReference>
<dbReference type="InterPro" id="IPR018950">
    <property type="entry name" value="DiS-bond_isomerase_DsbC/G_N"/>
</dbReference>
<evidence type="ECO:0000256" key="6">
    <source>
        <dbReference type="ARBA" id="ARBA00023284"/>
    </source>
</evidence>
<dbReference type="AlphaFoldDB" id="A0A918MWX6"/>
<feature type="signal peptide" evidence="7">
    <location>
        <begin position="1"/>
        <end position="21"/>
    </location>
</feature>
<reference evidence="10" key="1">
    <citation type="journal article" date="2014" name="Int. J. Syst. Evol. Microbiol.">
        <title>Complete genome sequence of Corynebacterium casei LMG S-19264T (=DSM 44701T), isolated from a smear-ripened cheese.</title>
        <authorList>
            <consortium name="US DOE Joint Genome Institute (JGI-PGF)"/>
            <person name="Walter F."/>
            <person name="Albersmeier A."/>
            <person name="Kalinowski J."/>
            <person name="Ruckert C."/>
        </authorList>
    </citation>
    <scope>NUCLEOTIDE SEQUENCE</scope>
    <source>
        <strain evidence="10">KCTC 22164</strain>
    </source>
</reference>
<comment type="subcellular location">
    <subcellularLocation>
        <location evidence="1 7">Periplasm</location>
    </subcellularLocation>
</comment>
<evidence type="ECO:0000313" key="10">
    <source>
        <dbReference type="EMBL" id="GGW80808.1"/>
    </source>
</evidence>
<dbReference type="InterPro" id="IPR009094">
    <property type="entry name" value="DiS-bond_isomerase_DsbC/G_N_sf"/>
</dbReference>
<gene>
    <name evidence="10" type="primary">dsbC</name>
    <name evidence="10" type="ORF">GCM10007391_12230</name>
</gene>
<name>A0A918MWX6_9ALTE</name>
<evidence type="ECO:0000313" key="11">
    <source>
        <dbReference type="Proteomes" id="UP000631300"/>
    </source>
</evidence>
<dbReference type="Gene3D" id="3.10.450.70">
    <property type="entry name" value="Disulphide bond isomerase, DsbC/G, N-terminal"/>
    <property type="match status" value="1"/>
</dbReference>
<dbReference type="SUPFAM" id="SSF54423">
    <property type="entry name" value="DsbC/DsbG N-terminal domain-like"/>
    <property type="match status" value="1"/>
</dbReference>
<evidence type="ECO:0000256" key="1">
    <source>
        <dbReference type="ARBA" id="ARBA00004418"/>
    </source>
</evidence>
<keyword evidence="4 7" id="KW-0574">Periplasm</keyword>
<keyword evidence="6 7" id="KW-0676">Redox-active center</keyword>
<evidence type="ECO:0000259" key="9">
    <source>
        <dbReference type="Pfam" id="PF13098"/>
    </source>
</evidence>
<protein>
    <recommendedName>
        <fullName evidence="7">Thiol:disulfide interchange protein</fullName>
    </recommendedName>
</protein>
<feature type="domain" description="Thioredoxin-like fold" evidence="9">
    <location>
        <begin position="111"/>
        <end position="232"/>
    </location>
</feature>
<evidence type="ECO:0000256" key="2">
    <source>
        <dbReference type="ARBA" id="ARBA00009813"/>
    </source>
</evidence>
<dbReference type="InterPro" id="IPR012336">
    <property type="entry name" value="Thioredoxin-like_fold"/>
</dbReference>
<accession>A0A918MWX6</accession>
<dbReference type="Gene3D" id="3.40.30.10">
    <property type="entry name" value="Glutaredoxin"/>
    <property type="match status" value="1"/>
</dbReference>
<dbReference type="NCBIfam" id="NF008129">
    <property type="entry name" value="PRK10877.1"/>
    <property type="match status" value="1"/>
</dbReference>
<dbReference type="InterPro" id="IPR033954">
    <property type="entry name" value="DiS-bond_Isoase_DsbC/G"/>
</dbReference>
<comment type="caution">
    <text evidence="10">The sequence shown here is derived from an EMBL/GenBank/DDBJ whole genome shotgun (WGS) entry which is preliminary data.</text>
</comment>
<keyword evidence="11" id="KW-1185">Reference proteome</keyword>
<keyword evidence="3 7" id="KW-0732">Signal</keyword>
<comment type="similarity">
    <text evidence="2 7">Belongs to the thioredoxin family. DsbC subfamily.</text>
</comment>
<dbReference type="RefSeq" id="WP_373293844.1">
    <property type="nucleotide sequence ID" value="NZ_BMXP01000002.1"/>
</dbReference>
<reference evidence="10" key="2">
    <citation type="submission" date="2020-09" db="EMBL/GenBank/DDBJ databases">
        <authorList>
            <person name="Sun Q."/>
            <person name="Kim S."/>
        </authorList>
    </citation>
    <scope>NUCLEOTIDE SEQUENCE</scope>
    <source>
        <strain evidence="10">KCTC 22164</strain>
    </source>
</reference>
<evidence type="ECO:0000259" key="8">
    <source>
        <dbReference type="Pfam" id="PF10411"/>
    </source>
</evidence>
<dbReference type="PROSITE" id="PS00194">
    <property type="entry name" value="THIOREDOXIN_1"/>
    <property type="match status" value="1"/>
</dbReference>
<dbReference type="InterPro" id="IPR017937">
    <property type="entry name" value="Thioredoxin_CS"/>
</dbReference>
<dbReference type="PANTHER" id="PTHR35272">
    <property type="entry name" value="THIOL:DISULFIDE INTERCHANGE PROTEIN DSBC-RELATED"/>
    <property type="match status" value="1"/>
</dbReference>
<dbReference type="SUPFAM" id="SSF52833">
    <property type="entry name" value="Thioredoxin-like"/>
    <property type="match status" value="1"/>
</dbReference>
<evidence type="ECO:0000256" key="7">
    <source>
        <dbReference type="RuleBase" id="RU364038"/>
    </source>
</evidence>
<dbReference type="PANTHER" id="PTHR35272:SF3">
    <property type="entry name" value="THIOL:DISULFIDE INTERCHANGE PROTEIN DSBC"/>
    <property type="match status" value="1"/>
</dbReference>
<sequence>MIKSVYLAAFAVIGMMSFSSAAAMDEAALKAKLEDKVGLTIESVRTSPVNGLYEITTNRGLFYVSEDGGYLLQARIFNVNEGMRNETEAAMSKMRSDGVEQFANAGIEFKAEDEKYVISVFTDTTCGYCRKLHNEMDAFNDEGITVRYLAFPRAGLNSQAYNDMVSVWCAENPQQAMTEAKAGQSVATASCENSVAEQFTFAQKIGVNGTPNIVLPNGDLIRGYQPADVVARTLKNAE</sequence>